<dbReference type="SUPFAM" id="SSF50341">
    <property type="entry name" value="CheW-like"/>
    <property type="match status" value="1"/>
</dbReference>
<gene>
    <name evidence="2" type="ORF">C9I28_22425</name>
</gene>
<dbReference type="Pfam" id="PF01584">
    <property type="entry name" value="CheW"/>
    <property type="match status" value="1"/>
</dbReference>
<evidence type="ECO:0000313" key="2">
    <source>
        <dbReference type="EMBL" id="AVR98087.1"/>
    </source>
</evidence>
<dbReference type="RefSeq" id="WP_107143424.1">
    <property type="nucleotide sequence ID" value="NZ_CP028324.1"/>
</dbReference>
<dbReference type="KEGG" id="masz:C9I28_22425"/>
<dbReference type="PANTHER" id="PTHR22617">
    <property type="entry name" value="CHEMOTAXIS SENSOR HISTIDINE KINASE-RELATED"/>
    <property type="match status" value="1"/>
</dbReference>
<evidence type="ECO:0000313" key="3">
    <source>
        <dbReference type="Proteomes" id="UP000240505"/>
    </source>
</evidence>
<protein>
    <submittedName>
        <fullName evidence="2">Chemotaxis protein CheW</fullName>
    </submittedName>
</protein>
<dbReference type="SMART" id="SM00260">
    <property type="entry name" value="CheW"/>
    <property type="match status" value="1"/>
</dbReference>
<dbReference type="EMBL" id="CP028324">
    <property type="protein sequence ID" value="AVR98087.1"/>
    <property type="molecule type" value="Genomic_DNA"/>
</dbReference>
<dbReference type="PROSITE" id="PS50851">
    <property type="entry name" value="CHEW"/>
    <property type="match status" value="1"/>
</dbReference>
<keyword evidence="3" id="KW-1185">Reference proteome</keyword>
<dbReference type="InterPro" id="IPR002545">
    <property type="entry name" value="CheW-lke_dom"/>
</dbReference>
<dbReference type="GO" id="GO:0005829">
    <property type="term" value="C:cytosol"/>
    <property type="evidence" value="ECO:0007669"/>
    <property type="project" value="TreeGrafter"/>
</dbReference>
<dbReference type="Gene3D" id="2.40.50.180">
    <property type="entry name" value="CheA-289, Domain 4"/>
    <property type="match status" value="1"/>
</dbReference>
<organism evidence="2 3">
    <name type="scientific">Pseudoduganella armeniaca</name>
    <dbReference type="NCBI Taxonomy" id="2072590"/>
    <lineage>
        <taxon>Bacteria</taxon>
        <taxon>Pseudomonadati</taxon>
        <taxon>Pseudomonadota</taxon>
        <taxon>Betaproteobacteria</taxon>
        <taxon>Burkholderiales</taxon>
        <taxon>Oxalobacteraceae</taxon>
        <taxon>Telluria group</taxon>
        <taxon>Pseudoduganella</taxon>
    </lineage>
</organism>
<sequence>MKHMQTQTQVSASGDSAQYLTFMLGGEAFAIGIMAVKEIIEFSGITEVPMMPDCIRGVINLRGAVVPVMDLAARFGRPLAVPGKRTCIVIVETESDGERQVTGVVVDAVSAVLDIAASEIEPAPSFGTRIRGDFIAGMGKLNGKFVILLNVDHVLALDALATLPELAGSETSAA</sequence>
<dbReference type="GO" id="GO:0006935">
    <property type="term" value="P:chemotaxis"/>
    <property type="evidence" value="ECO:0007669"/>
    <property type="project" value="InterPro"/>
</dbReference>
<dbReference type="InterPro" id="IPR036061">
    <property type="entry name" value="CheW-like_dom_sf"/>
</dbReference>
<proteinExistence type="predicted"/>
<dbReference type="Gene3D" id="2.30.30.40">
    <property type="entry name" value="SH3 Domains"/>
    <property type="match status" value="1"/>
</dbReference>
<name>A0A2R4CEM1_9BURK</name>
<accession>A0A2R4CEM1</accession>
<dbReference type="AlphaFoldDB" id="A0A2R4CEM1"/>
<reference evidence="2 3" key="1">
    <citation type="submission" date="2018-03" db="EMBL/GenBank/DDBJ databases">
        <title>Massilia armeniaca sp. nov., isolated from desert soil.</title>
        <authorList>
            <person name="Huang H."/>
            <person name="Ren M."/>
        </authorList>
    </citation>
    <scope>NUCLEOTIDE SEQUENCE [LARGE SCALE GENOMIC DNA]</scope>
    <source>
        <strain evidence="2 3">ZMN-3</strain>
    </source>
</reference>
<dbReference type="InterPro" id="IPR039315">
    <property type="entry name" value="CheW"/>
</dbReference>
<dbReference type="PANTHER" id="PTHR22617:SF41">
    <property type="entry name" value="CHEMOTAXIS SIGNAL TRANSDUCTION SYSTEM ADAPTOR PROTEIN CHEW"/>
    <property type="match status" value="1"/>
</dbReference>
<feature type="domain" description="CheW-like" evidence="1">
    <location>
        <begin position="16"/>
        <end position="160"/>
    </location>
</feature>
<dbReference type="OrthoDB" id="9790406at2"/>
<dbReference type="Proteomes" id="UP000240505">
    <property type="component" value="Chromosome"/>
</dbReference>
<evidence type="ECO:0000259" key="1">
    <source>
        <dbReference type="PROSITE" id="PS50851"/>
    </source>
</evidence>
<dbReference type="GO" id="GO:0007165">
    <property type="term" value="P:signal transduction"/>
    <property type="evidence" value="ECO:0007669"/>
    <property type="project" value="InterPro"/>
</dbReference>
<dbReference type="CDD" id="cd00732">
    <property type="entry name" value="CheW"/>
    <property type="match status" value="1"/>
</dbReference>